<feature type="region of interest" description="Disordered" evidence="1">
    <location>
        <begin position="306"/>
        <end position="368"/>
    </location>
</feature>
<gene>
    <name evidence="2" type="ORF">C461_14001</name>
</gene>
<dbReference type="STRING" id="1230454.C461_14001"/>
<organism evidence="2 3">
    <name type="scientific">Halorubrum aidingense JCM 13560</name>
    <dbReference type="NCBI Taxonomy" id="1230454"/>
    <lineage>
        <taxon>Archaea</taxon>
        <taxon>Methanobacteriati</taxon>
        <taxon>Methanobacteriota</taxon>
        <taxon>Stenosarchaea group</taxon>
        <taxon>Halobacteria</taxon>
        <taxon>Halobacteriales</taxon>
        <taxon>Haloferacaceae</taxon>
        <taxon>Halorubrum</taxon>
    </lineage>
</organism>
<feature type="compositionally biased region" description="Basic and acidic residues" evidence="1">
    <location>
        <begin position="425"/>
        <end position="434"/>
    </location>
</feature>
<dbReference type="RefSeq" id="WP_008002271.1">
    <property type="nucleotide sequence ID" value="NZ_AOJI01000032.1"/>
</dbReference>
<feature type="compositionally biased region" description="Low complexity" evidence="1">
    <location>
        <begin position="411"/>
        <end position="424"/>
    </location>
</feature>
<proteinExistence type="predicted"/>
<feature type="region of interest" description="Disordered" evidence="1">
    <location>
        <begin position="1057"/>
        <end position="1095"/>
    </location>
</feature>
<evidence type="ECO:0000256" key="1">
    <source>
        <dbReference type="SAM" id="MobiDB-lite"/>
    </source>
</evidence>
<reference evidence="2 3" key="1">
    <citation type="journal article" date="2014" name="PLoS Genet.">
        <title>Phylogenetically driven sequencing of extremely halophilic archaea reveals strategies for static and dynamic osmo-response.</title>
        <authorList>
            <person name="Becker E.A."/>
            <person name="Seitzer P.M."/>
            <person name="Tritt A."/>
            <person name="Larsen D."/>
            <person name="Krusor M."/>
            <person name="Yao A.I."/>
            <person name="Wu D."/>
            <person name="Madern D."/>
            <person name="Eisen J.A."/>
            <person name="Darling A.E."/>
            <person name="Facciotti M.T."/>
        </authorList>
    </citation>
    <scope>NUCLEOTIDE SEQUENCE [LARGE SCALE GENOMIC DNA]</scope>
    <source>
        <strain evidence="2 3">JCM 13560</strain>
    </source>
</reference>
<feature type="compositionally biased region" description="Polar residues" evidence="1">
    <location>
        <begin position="327"/>
        <end position="338"/>
    </location>
</feature>
<keyword evidence="3" id="KW-1185">Reference proteome</keyword>
<dbReference type="PATRIC" id="fig|1230454.4.peg.2821"/>
<evidence type="ECO:0000313" key="2">
    <source>
        <dbReference type="EMBL" id="EMA65819.1"/>
    </source>
</evidence>
<sequence length="1095" mass="114838">MVTVRDRLKWGIRSRGDVRYQPRTIRVDERARVPFALIGVLLLVTSSAYAAGLADQGLVNEDRSVERAVERVDADATAALRSAAREAAYDAAAEPVTRAPSGAEPGSNAVREGSAFTDAFRIRLAIVGSEALSSVETEVGGVDAAVSLPEVADPDDLRAARDRVRVEPSANGTATRVTFRGVETTATRNGRVVAERTENRTVVVAVPTLAAHERTERFESRLNRGPTEGAGLGRQITASLYPMAWARGYAQYGGAPVENVIGNRHVELSTNAGIVRTQRDVFGTSDPDARGGVARATARTGITDLLEPTGVDEGSWTSAVLDAPTPTAGNQAGSPANTDNEDGGNSEEEPRAEAAAFDPPTDRTNETTAVSVGHAADVAATDVHDDVETIAERAYRVSASVDASTAKVHDGGSVSPPDPSSASGREWERVDVSRSEGIASVSGTDVPTGTPTGTVAPNEAVSFGEATREVSVRRSATAEWRRAVVERNANGTVVDVTVHRTTTRDAVTDRYRVRTTVTGRHAPADRASDRPATTFGAGEITDGPDLGDTPSTARSELNVETEAELDRIARDAVRNGDVRRSTTVYGARSDGDRDRIATDIAALAADVREIETEQSMEDASLGEAEPYADLADTLRDRRTELVEAPQTYDGATDRARVAAREAYLDAVIAELESAADDRGSATEAFVDRVNDAFEGPSVGDAVASREAARDPGTYTVADEGPGGAVTFAPEGSPGYLPRTTVDGAAVEGVNGTTTRPLAVRNVNYATVPYSDVSSGVVDRILGTEDTVRVATAGRSLLLADEALETGDDPDLRADRKALARQVDQSLRAVDRGLDRTLAERTTLSPDERQRALDAAAANYDSIGARAVAVGNGSYPETVAAEAAIAGSLSSATEASLDAHLRVATRGAAERDTVRVPTRFVEGPTSGARLLLRDRLEGAIENEAARAGEAATEELSERAVDEFGEKGSLKPVRTVGAGLPVAPVPGYWVTTVNAWRVQVRGEYPRFTLRADVGAPGEPFEYVRTEGNATVDVGGKTVRLGATEPVRFDTETAVVVAVPAGPPGVGDVDGTRDETSGGWPCPGPVGSGATDGACSST</sequence>
<feature type="region of interest" description="Disordered" evidence="1">
    <location>
        <begin position="401"/>
        <end position="458"/>
    </location>
</feature>
<dbReference type="EMBL" id="AOJI01000032">
    <property type="protein sequence ID" value="EMA65819.1"/>
    <property type="molecule type" value="Genomic_DNA"/>
</dbReference>
<feature type="compositionally biased region" description="Low complexity" evidence="1">
    <location>
        <begin position="441"/>
        <end position="457"/>
    </location>
</feature>
<dbReference type="Pfam" id="PF23957">
    <property type="entry name" value="DUF7286"/>
    <property type="match status" value="1"/>
</dbReference>
<feature type="region of interest" description="Disordered" evidence="1">
    <location>
        <begin position="91"/>
        <end position="110"/>
    </location>
</feature>
<comment type="caution">
    <text evidence="2">The sequence shown here is derived from an EMBL/GenBank/DDBJ whole genome shotgun (WGS) entry which is preliminary data.</text>
</comment>
<accession>M0P8D6</accession>
<dbReference type="InterPro" id="IPR055710">
    <property type="entry name" value="DUF7286"/>
</dbReference>
<dbReference type="AlphaFoldDB" id="M0P8D6"/>
<dbReference type="Proteomes" id="UP000011575">
    <property type="component" value="Unassembled WGS sequence"/>
</dbReference>
<feature type="region of interest" description="Disordered" evidence="1">
    <location>
        <begin position="521"/>
        <end position="552"/>
    </location>
</feature>
<name>M0P8D6_9EURY</name>
<evidence type="ECO:0000313" key="3">
    <source>
        <dbReference type="Proteomes" id="UP000011575"/>
    </source>
</evidence>
<protein>
    <submittedName>
        <fullName evidence="2">Uncharacterized protein</fullName>
    </submittedName>
</protein>